<protein>
    <submittedName>
        <fullName evidence="2">DUF4158 domain-containing protein</fullName>
    </submittedName>
</protein>
<dbReference type="RefSeq" id="WP_278045352.1">
    <property type="nucleotide sequence ID" value="NZ_CAACUY010000018.1"/>
</dbReference>
<reference evidence="3" key="1">
    <citation type="journal article" date="2019" name="Int. J. Syst. Evol. Microbiol.">
        <title>The Global Catalogue of Microorganisms (GCM) 10K type strain sequencing project: providing services to taxonomists for standard genome sequencing and annotation.</title>
        <authorList>
            <consortium name="The Broad Institute Genomics Platform"/>
            <consortium name="The Broad Institute Genome Sequencing Center for Infectious Disease"/>
            <person name="Wu L."/>
            <person name="Ma J."/>
        </authorList>
    </citation>
    <scope>NUCLEOTIDE SEQUENCE [LARGE SCALE GENOMIC DNA]</scope>
    <source>
        <strain evidence="3">JCM 9371</strain>
    </source>
</reference>
<feature type="domain" description="DUF4158" evidence="1">
    <location>
        <begin position="4"/>
        <end position="68"/>
    </location>
</feature>
<sequence>MEPSPGELGMFFRLDERALTHARSKRAAANRLGLTVQWGAVRMLGAFVTEDLAGVPEAVVRFAADQVRRSGGVRGVCGAAAEPV</sequence>
<gene>
    <name evidence="2" type="ORF">ACFQZM_08865</name>
</gene>
<dbReference type="Proteomes" id="UP001597063">
    <property type="component" value="Unassembled WGS sequence"/>
</dbReference>
<proteinExistence type="predicted"/>
<accession>A0ABW2XGE0</accession>
<dbReference type="InterPro" id="IPR025296">
    <property type="entry name" value="DUF4158"/>
</dbReference>
<evidence type="ECO:0000259" key="1">
    <source>
        <dbReference type="Pfam" id="PF13700"/>
    </source>
</evidence>
<dbReference type="EMBL" id="JBHTGP010000003">
    <property type="protein sequence ID" value="MFD0684604.1"/>
    <property type="molecule type" value="Genomic_DNA"/>
</dbReference>
<organism evidence="2 3">
    <name type="scientific">Actinomadura fibrosa</name>
    <dbReference type="NCBI Taxonomy" id="111802"/>
    <lineage>
        <taxon>Bacteria</taxon>
        <taxon>Bacillati</taxon>
        <taxon>Actinomycetota</taxon>
        <taxon>Actinomycetes</taxon>
        <taxon>Streptosporangiales</taxon>
        <taxon>Thermomonosporaceae</taxon>
        <taxon>Actinomadura</taxon>
    </lineage>
</organism>
<name>A0ABW2XGE0_9ACTN</name>
<comment type="caution">
    <text evidence="2">The sequence shown here is derived from an EMBL/GenBank/DDBJ whole genome shotgun (WGS) entry which is preliminary data.</text>
</comment>
<keyword evidence="3" id="KW-1185">Reference proteome</keyword>
<evidence type="ECO:0000313" key="3">
    <source>
        <dbReference type="Proteomes" id="UP001597063"/>
    </source>
</evidence>
<evidence type="ECO:0000313" key="2">
    <source>
        <dbReference type="EMBL" id="MFD0684604.1"/>
    </source>
</evidence>
<dbReference type="Pfam" id="PF13700">
    <property type="entry name" value="DUF4158"/>
    <property type="match status" value="1"/>
</dbReference>